<sequence>MAEMILIQKNILSVNKFKDEESGSASIESLFWFPLFMFILILVADVSSIYLGKAQALRVIQDGNRAFSVGQLDDEDTTRSFISASLQPISENATVTTTAANGIVTSTATMPTTDLMVVGSIPGINSIDVVITAQHFLEQ</sequence>
<keyword evidence="1" id="KW-0472">Membrane</keyword>
<keyword evidence="1" id="KW-1133">Transmembrane helix</keyword>
<gene>
    <name evidence="2" type="ORF">C8N45_102221</name>
</gene>
<keyword evidence="1" id="KW-0812">Transmembrane</keyword>
<dbReference type="Proteomes" id="UP000244523">
    <property type="component" value="Unassembled WGS sequence"/>
</dbReference>
<protein>
    <recommendedName>
        <fullName evidence="4">TadE-like protein</fullName>
    </recommendedName>
</protein>
<dbReference type="RefSeq" id="WP_108385373.1">
    <property type="nucleotide sequence ID" value="NZ_QBUD01000002.1"/>
</dbReference>
<comment type="caution">
    <text evidence="2">The sequence shown here is derived from an EMBL/GenBank/DDBJ whole genome shotgun (WGS) entry which is preliminary data.</text>
</comment>
<accession>A0A2T6KM07</accession>
<reference evidence="2 3" key="1">
    <citation type="submission" date="2018-04" db="EMBL/GenBank/DDBJ databases">
        <title>Genomic Encyclopedia of Archaeal and Bacterial Type Strains, Phase II (KMG-II): from individual species to whole genera.</title>
        <authorList>
            <person name="Goeker M."/>
        </authorList>
    </citation>
    <scope>NUCLEOTIDE SEQUENCE [LARGE SCALE GENOMIC DNA]</scope>
    <source>
        <strain evidence="2 3">DSM 29955</strain>
    </source>
</reference>
<dbReference type="EMBL" id="QBUD01000002">
    <property type="protein sequence ID" value="PUB17211.1"/>
    <property type="molecule type" value="Genomic_DNA"/>
</dbReference>
<organism evidence="2 3">
    <name type="scientific">Yoonia sediminilitoris</name>
    <dbReference type="NCBI Taxonomy" id="1286148"/>
    <lineage>
        <taxon>Bacteria</taxon>
        <taxon>Pseudomonadati</taxon>
        <taxon>Pseudomonadota</taxon>
        <taxon>Alphaproteobacteria</taxon>
        <taxon>Rhodobacterales</taxon>
        <taxon>Paracoccaceae</taxon>
        <taxon>Yoonia</taxon>
    </lineage>
</organism>
<dbReference type="AlphaFoldDB" id="A0A2T6KM07"/>
<name>A0A2T6KM07_9RHOB</name>
<evidence type="ECO:0008006" key="4">
    <source>
        <dbReference type="Google" id="ProtNLM"/>
    </source>
</evidence>
<evidence type="ECO:0000313" key="3">
    <source>
        <dbReference type="Proteomes" id="UP000244523"/>
    </source>
</evidence>
<evidence type="ECO:0000313" key="2">
    <source>
        <dbReference type="EMBL" id="PUB17211.1"/>
    </source>
</evidence>
<feature type="transmembrane region" description="Helical" evidence="1">
    <location>
        <begin position="31"/>
        <end position="51"/>
    </location>
</feature>
<dbReference type="OrthoDB" id="7873328at2"/>
<proteinExistence type="predicted"/>
<keyword evidence="3" id="KW-1185">Reference proteome</keyword>
<evidence type="ECO:0000256" key="1">
    <source>
        <dbReference type="SAM" id="Phobius"/>
    </source>
</evidence>